<feature type="binding site" evidence="4">
    <location>
        <position position="56"/>
    </location>
    <ligand>
        <name>substrate</name>
    </ligand>
</feature>
<keyword evidence="2 4" id="KW-0547">Nucleotide-binding</keyword>
<reference evidence="6" key="1">
    <citation type="journal article" date="2021" name="PeerJ">
        <title>Extensive microbial diversity within the chicken gut microbiome revealed by metagenomics and culture.</title>
        <authorList>
            <person name="Gilroy R."/>
            <person name="Ravi A."/>
            <person name="Getino M."/>
            <person name="Pursley I."/>
            <person name="Horton D.L."/>
            <person name="Alikhan N.F."/>
            <person name="Baker D."/>
            <person name="Gharbi K."/>
            <person name="Hall N."/>
            <person name="Watson M."/>
            <person name="Adriaenssens E.M."/>
            <person name="Foster-Nyarko E."/>
            <person name="Jarju S."/>
            <person name="Secka A."/>
            <person name="Antonio M."/>
            <person name="Oren A."/>
            <person name="Chaudhuri R.R."/>
            <person name="La Ragione R."/>
            <person name="Hildebrand F."/>
            <person name="Pallen M.J."/>
        </authorList>
    </citation>
    <scope>NUCLEOTIDE SEQUENCE</scope>
    <source>
        <strain evidence="6">CHK172-16539</strain>
    </source>
</reference>
<evidence type="ECO:0000256" key="3">
    <source>
        <dbReference type="ARBA" id="ARBA00022840"/>
    </source>
</evidence>
<proteinExistence type="inferred from homology"/>
<protein>
    <recommendedName>
        <fullName evidence="5">5-formyltetrahydrofolate cyclo-ligase</fullName>
        <ecNumber evidence="5">6.3.3.2</ecNumber>
    </recommendedName>
</protein>
<dbReference type="Proteomes" id="UP000824063">
    <property type="component" value="Unassembled WGS sequence"/>
</dbReference>
<dbReference type="InterPro" id="IPR024185">
    <property type="entry name" value="FTHF_cligase-like_sf"/>
</dbReference>
<evidence type="ECO:0000313" key="7">
    <source>
        <dbReference type="Proteomes" id="UP000824063"/>
    </source>
</evidence>
<comment type="similarity">
    <text evidence="1 5">Belongs to the 5-formyltetrahydrofolate cyclo-ligase family.</text>
</comment>
<dbReference type="InterPro" id="IPR002698">
    <property type="entry name" value="FTHF_cligase"/>
</dbReference>
<feature type="binding site" evidence="4">
    <location>
        <begin position="3"/>
        <end position="7"/>
    </location>
    <ligand>
        <name>ATP</name>
        <dbReference type="ChEBI" id="CHEBI:30616"/>
    </ligand>
</feature>
<dbReference type="PANTHER" id="PTHR23407">
    <property type="entry name" value="ATPASE INHIBITOR/5-FORMYLTETRAHYDROFOLATE CYCLO-LIGASE"/>
    <property type="match status" value="1"/>
</dbReference>
<evidence type="ECO:0000256" key="2">
    <source>
        <dbReference type="ARBA" id="ARBA00022741"/>
    </source>
</evidence>
<evidence type="ECO:0000256" key="1">
    <source>
        <dbReference type="ARBA" id="ARBA00010638"/>
    </source>
</evidence>
<name>A0A9D2JII4_9ENTE</name>
<dbReference type="GO" id="GO:0009396">
    <property type="term" value="P:folic acid-containing compound biosynthetic process"/>
    <property type="evidence" value="ECO:0007669"/>
    <property type="project" value="TreeGrafter"/>
</dbReference>
<evidence type="ECO:0000256" key="4">
    <source>
        <dbReference type="PIRSR" id="PIRSR006806-1"/>
    </source>
</evidence>
<dbReference type="AlphaFoldDB" id="A0A9D2JII4"/>
<dbReference type="GO" id="GO:0035999">
    <property type="term" value="P:tetrahydrofolate interconversion"/>
    <property type="evidence" value="ECO:0007669"/>
    <property type="project" value="TreeGrafter"/>
</dbReference>
<accession>A0A9D2JII4</accession>
<dbReference type="PIRSF" id="PIRSF006806">
    <property type="entry name" value="FTHF_cligase"/>
    <property type="match status" value="1"/>
</dbReference>
<evidence type="ECO:0000313" key="6">
    <source>
        <dbReference type="EMBL" id="HIZ53997.1"/>
    </source>
</evidence>
<dbReference type="EMBL" id="DXBN01000200">
    <property type="protein sequence ID" value="HIZ53997.1"/>
    <property type="molecule type" value="Genomic_DNA"/>
</dbReference>
<comment type="catalytic activity">
    <reaction evidence="5">
        <text>(6S)-5-formyl-5,6,7,8-tetrahydrofolate + ATP = (6R)-5,10-methenyltetrahydrofolate + ADP + phosphate</text>
        <dbReference type="Rhea" id="RHEA:10488"/>
        <dbReference type="ChEBI" id="CHEBI:30616"/>
        <dbReference type="ChEBI" id="CHEBI:43474"/>
        <dbReference type="ChEBI" id="CHEBI:57455"/>
        <dbReference type="ChEBI" id="CHEBI:57457"/>
        <dbReference type="ChEBI" id="CHEBI:456216"/>
        <dbReference type="EC" id="6.3.3.2"/>
    </reaction>
</comment>
<dbReference type="Pfam" id="PF01812">
    <property type="entry name" value="5-FTHF_cyc-lig"/>
    <property type="match status" value="1"/>
</dbReference>
<gene>
    <name evidence="6" type="ORF">IAA20_08655</name>
</gene>
<comment type="cofactor">
    <cofactor evidence="5">
        <name>Mg(2+)</name>
        <dbReference type="ChEBI" id="CHEBI:18420"/>
    </cofactor>
</comment>
<evidence type="ECO:0000256" key="5">
    <source>
        <dbReference type="RuleBase" id="RU361279"/>
    </source>
</evidence>
<dbReference type="EC" id="6.3.3.2" evidence="5"/>
<dbReference type="InterPro" id="IPR037171">
    <property type="entry name" value="NagB/RpiA_transferase-like"/>
</dbReference>
<keyword evidence="6" id="KW-0436">Ligase</keyword>
<dbReference type="PANTHER" id="PTHR23407:SF1">
    <property type="entry name" value="5-FORMYLTETRAHYDROFOLATE CYCLO-LIGASE"/>
    <property type="match status" value="1"/>
</dbReference>
<dbReference type="GO" id="GO:0005524">
    <property type="term" value="F:ATP binding"/>
    <property type="evidence" value="ECO:0007669"/>
    <property type="project" value="UniProtKB-KW"/>
</dbReference>
<dbReference type="SUPFAM" id="SSF100950">
    <property type="entry name" value="NagB/RpiA/CoA transferase-like"/>
    <property type="match status" value="1"/>
</dbReference>
<dbReference type="GO" id="GO:0030272">
    <property type="term" value="F:5-formyltetrahydrofolate cyclo-ligase activity"/>
    <property type="evidence" value="ECO:0007669"/>
    <property type="project" value="UniProtKB-EC"/>
</dbReference>
<comment type="caution">
    <text evidence="6">The sequence shown here is derived from an EMBL/GenBank/DDBJ whole genome shotgun (WGS) entry which is preliminary data.</text>
</comment>
<keyword evidence="5" id="KW-0479">Metal-binding</keyword>
<sequence length="188" mass="21342">MNKEMSRQKAIQQLKKIASHPKKKAEKESIVLSLFFASKEWKEAETIALVRPLDFEFDTNKIAKKAFAQGKSVVVPKSLPNRRLAFYEVNAASQYVVTKFGVEEPVSELLIEKTTIDLIVVPGLLFSSEGYRIGFGGGFYDRYLADYEGQTCSMVFAEQINNNWEVDAFDIPVGHIYTDFVKEVEVEK</sequence>
<dbReference type="Gene3D" id="3.40.50.10420">
    <property type="entry name" value="NagB/RpiA/CoA transferase-like"/>
    <property type="match status" value="1"/>
</dbReference>
<feature type="binding site" evidence="4">
    <location>
        <begin position="132"/>
        <end position="140"/>
    </location>
    <ligand>
        <name>ATP</name>
        <dbReference type="ChEBI" id="CHEBI:30616"/>
    </ligand>
</feature>
<keyword evidence="5" id="KW-0460">Magnesium</keyword>
<keyword evidence="3 4" id="KW-0067">ATP-binding</keyword>
<reference evidence="6" key="2">
    <citation type="submission" date="2021-04" db="EMBL/GenBank/DDBJ databases">
        <authorList>
            <person name="Gilroy R."/>
        </authorList>
    </citation>
    <scope>NUCLEOTIDE SEQUENCE</scope>
    <source>
        <strain evidence="6">CHK172-16539</strain>
    </source>
</reference>
<organism evidence="6 7">
    <name type="scientific">Candidatus Enterococcus avicola</name>
    <dbReference type="NCBI Taxonomy" id="2838561"/>
    <lineage>
        <taxon>Bacteria</taxon>
        <taxon>Bacillati</taxon>
        <taxon>Bacillota</taxon>
        <taxon>Bacilli</taxon>
        <taxon>Lactobacillales</taxon>
        <taxon>Enterococcaceae</taxon>
        <taxon>Enterococcus</taxon>
    </lineage>
</organism>
<dbReference type="NCBIfam" id="TIGR02727">
    <property type="entry name" value="MTHFS_bact"/>
    <property type="match status" value="1"/>
</dbReference>
<dbReference type="GO" id="GO:0046872">
    <property type="term" value="F:metal ion binding"/>
    <property type="evidence" value="ECO:0007669"/>
    <property type="project" value="UniProtKB-KW"/>
</dbReference>